<dbReference type="GeneID" id="36834013"/>
<dbReference type="EMBL" id="CP029287">
    <property type="protein sequence ID" value="AWR98626.1"/>
    <property type="molecule type" value="Genomic_DNA"/>
</dbReference>
<dbReference type="Pfam" id="PF06157">
    <property type="entry name" value="DUF973"/>
    <property type="match status" value="1"/>
</dbReference>
<protein>
    <recommendedName>
        <fullName evidence="4">DUF973 domain-containing protein</fullName>
    </recommendedName>
</protein>
<dbReference type="AlphaFoldDB" id="A0A2U9IRK9"/>
<keyword evidence="1" id="KW-0812">Transmembrane</keyword>
<keyword evidence="1" id="KW-0472">Membrane</keyword>
<name>A0A2U9IRK9_9CREN</name>
<evidence type="ECO:0000313" key="3">
    <source>
        <dbReference type="Proteomes" id="UP000247586"/>
    </source>
</evidence>
<sequence length="262" mass="28503">MISPQELEGLKFMYESMKRLTAAVLIYAVVLFIVLTSGLAPGIGIPAIISFVLFISGASEFNKAFRILELYHGIFRLGKVVAILLFIPLVNILGVILFGVLLTSLGRNYRNGLMSLGGILTAVPFTLPLGVIISLIALKRTWENPNLHLGSAQAVNYNWGGSAPDTSPQNGRVVQVGVGRIKGGQANFRLYAYQEVYIKDVILEGYPSHTTSVMPSHLVPGSNEVSVYLSPEPMLPVNTMHKLVVILSDNSVVNVKVENRVQ</sequence>
<reference evidence="2 3" key="1">
    <citation type="submission" date="2018-05" db="EMBL/GenBank/DDBJ databases">
        <title>Complete Genome Sequences of Extremely Thermoacidophilic, Metal-Mobilizing Type-Strain Members of the Archaeal Family Sulfolobaceae: Acidianus brierleyi DSM-1651T, Acidianus sulfidivorans DSM-18786T, Metallosphaera hakonensis DSM-7519T, and Metallosphaera prunae DSM-10039T.</title>
        <authorList>
            <person name="Counts J.A."/>
            <person name="Kelly R.M."/>
        </authorList>
    </citation>
    <scope>NUCLEOTIDE SEQUENCE [LARGE SCALE GENOMIC DNA]</scope>
    <source>
        <strain evidence="2 3">HO1-1</strain>
    </source>
</reference>
<proteinExistence type="predicted"/>
<dbReference type="RefSeq" id="WP_110368779.1">
    <property type="nucleotide sequence ID" value="NZ_CP029287.2"/>
</dbReference>
<reference evidence="3" key="2">
    <citation type="submission" date="2020-03" db="EMBL/GenBank/DDBJ databases">
        <title>Complete Genome Sequences of Extremely Thermoacidophilic, Metal-Mobilizing Type-Strain Members of the Archaeal Family Sulfolobaceae: Acidianus brierleyi DSM-1651T, Acidianus sulfidivorans DSM-18786T, Metallosphaera hakonensis DSM-7519T, and Metallosphaera prunae DSM-10039T.</title>
        <authorList>
            <person name="Counts J.A."/>
            <person name="Kelly R.M."/>
        </authorList>
    </citation>
    <scope>NUCLEOTIDE SEQUENCE [LARGE SCALE GENOMIC DNA]</scope>
    <source>
        <strain evidence="3">HO1-1</strain>
    </source>
</reference>
<dbReference type="InterPro" id="IPR009321">
    <property type="entry name" value="DUF973"/>
</dbReference>
<feature type="transmembrane region" description="Helical" evidence="1">
    <location>
        <begin position="80"/>
        <end position="102"/>
    </location>
</feature>
<keyword evidence="1" id="KW-1133">Transmembrane helix</keyword>
<evidence type="ECO:0000256" key="1">
    <source>
        <dbReference type="SAM" id="Phobius"/>
    </source>
</evidence>
<feature type="transmembrane region" description="Helical" evidence="1">
    <location>
        <begin position="20"/>
        <end position="37"/>
    </location>
</feature>
<accession>A0A2U9IRK9</accession>
<keyword evidence="3" id="KW-1185">Reference proteome</keyword>
<organism evidence="2 3">
    <name type="scientific">Metallosphaera hakonensis JCM 8857 = DSM 7519</name>
    <dbReference type="NCBI Taxonomy" id="1293036"/>
    <lineage>
        <taxon>Archaea</taxon>
        <taxon>Thermoproteota</taxon>
        <taxon>Thermoprotei</taxon>
        <taxon>Sulfolobales</taxon>
        <taxon>Sulfolobaceae</taxon>
        <taxon>Metallosphaera</taxon>
    </lineage>
</organism>
<reference evidence="3" key="3">
    <citation type="submission" date="2020-03" db="EMBL/GenBank/DDBJ databases">
        <title>Sequencing and Assembly of Multiple Reported Metal-Biooxidizing Members of the Extremely Thermoacidophilic Archaeal Family Sulfolobaceae.</title>
        <authorList>
            <person name="Counts J.A."/>
            <person name="Kelly R.M."/>
        </authorList>
    </citation>
    <scope>NUCLEOTIDE SEQUENCE [LARGE SCALE GENOMIC DNA]</scope>
    <source>
        <strain evidence="3">HO1-1</strain>
    </source>
</reference>
<dbReference type="Proteomes" id="UP000247586">
    <property type="component" value="Chromosome"/>
</dbReference>
<dbReference type="KEGG" id="mhk:DFR87_01685"/>
<evidence type="ECO:0000313" key="2">
    <source>
        <dbReference type="EMBL" id="AWR98626.1"/>
    </source>
</evidence>
<feature type="transmembrane region" description="Helical" evidence="1">
    <location>
        <begin position="114"/>
        <end position="138"/>
    </location>
</feature>
<gene>
    <name evidence="2" type="ORF">DFR87_01685</name>
</gene>
<evidence type="ECO:0008006" key="4">
    <source>
        <dbReference type="Google" id="ProtNLM"/>
    </source>
</evidence>